<keyword evidence="2" id="KW-1185">Reference proteome</keyword>
<dbReference type="RefSeq" id="WP_085752913.1">
    <property type="nucleotide sequence ID" value="NZ_BSPR01000018.1"/>
</dbReference>
<dbReference type="Pfam" id="PF16137">
    <property type="entry name" value="DUF4845"/>
    <property type="match status" value="1"/>
</dbReference>
<dbReference type="OrthoDB" id="9133279at2"/>
<sequence length="122" mass="13621">MTLPFRSPRGQRGVTLFGLMFWAILIGIVTLVALKVLPTVNEYLTIQRAIDKIASSSPATVPEVRAAFERQKEIEYSIQSVTGNDLAVTKVNDKLVISFAYDKEIELMGPVYLLLKYEGKSK</sequence>
<gene>
    <name evidence="1" type="ORF">A4W93_23335</name>
</gene>
<evidence type="ECO:0000313" key="2">
    <source>
        <dbReference type="Proteomes" id="UP000193427"/>
    </source>
</evidence>
<proteinExistence type="predicted"/>
<dbReference type="InterPro" id="IPR032314">
    <property type="entry name" value="DUF4845"/>
</dbReference>
<organism evidence="1 2">
    <name type="scientific">Piscinibacter gummiphilus</name>
    <dbReference type="NCBI Taxonomy" id="946333"/>
    <lineage>
        <taxon>Bacteria</taxon>
        <taxon>Pseudomonadati</taxon>
        <taxon>Pseudomonadota</taxon>
        <taxon>Betaproteobacteria</taxon>
        <taxon>Burkholderiales</taxon>
        <taxon>Sphaerotilaceae</taxon>
        <taxon>Piscinibacter</taxon>
    </lineage>
</organism>
<reference evidence="1 2" key="1">
    <citation type="submission" date="2016-04" db="EMBL/GenBank/DDBJ databases">
        <title>Complete genome sequence of natural rubber-degrading, novel Gram-negative bacterium, Rhizobacter gummiphilus strain NS21.</title>
        <authorList>
            <person name="Tabata M."/>
            <person name="Kasai D."/>
            <person name="Fukuda M."/>
        </authorList>
    </citation>
    <scope>NUCLEOTIDE SEQUENCE [LARGE SCALE GENOMIC DNA]</scope>
    <source>
        <strain evidence="1 2">NS21</strain>
    </source>
</reference>
<dbReference type="KEGG" id="rgu:A4W93_23335"/>
<dbReference type="AlphaFoldDB" id="A0A1W6LEL0"/>
<evidence type="ECO:0000313" key="1">
    <source>
        <dbReference type="EMBL" id="ARN22608.1"/>
    </source>
</evidence>
<accession>A0A1W6LEL0</accession>
<dbReference type="EMBL" id="CP015118">
    <property type="protein sequence ID" value="ARN22608.1"/>
    <property type="molecule type" value="Genomic_DNA"/>
</dbReference>
<dbReference type="Proteomes" id="UP000193427">
    <property type="component" value="Chromosome"/>
</dbReference>
<name>A0A1W6LEL0_9BURK</name>
<dbReference type="STRING" id="946333.A4W93_23335"/>
<protein>
    <submittedName>
        <fullName evidence="1">Uncharacterized protein</fullName>
    </submittedName>
</protein>